<sequence>PTRSCATITHITTYAHTYTYTHTSSHGSEVHHAPSQSPPSHFTSREAHCSVRCVSASKTQRATNRAVLTWRGGNSRKGSSSAERRSLDSKKVGFGAETCHGVHCRTGHERTESG</sequence>
<keyword evidence="3" id="KW-1185">Reference proteome</keyword>
<accession>A0A8J4CKG0</accession>
<feature type="non-terminal residue" evidence="2">
    <location>
        <position position="114"/>
    </location>
</feature>
<feature type="region of interest" description="Disordered" evidence="1">
    <location>
        <begin position="70"/>
        <end position="90"/>
    </location>
</feature>
<dbReference type="Proteomes" id="UP000747110">
    <property type="component" value="Unassembled WGS sequence"/>
</dbReference>
<evidence type="ECO:0000256" key="1">
    <source>
        <dbReference type="SAM" id="MobiDB-lite"/>
    </source>
</evidence>
<comment type="caution">
    <text evidence="2">The sequence shown here is derived from an EMBL/GenBank/DDBJ whole genome shotgun (WGS) entry which is preliminary data.</text>
</comment>
<feature type="region of interest" description="Disordered" evidence="1">
    <location>
        <begin position="22"/>
        <end position="44"/>
    </location>
</feature>
<evidence type="ECO:0000313" key="2">
    <source>
        <dbReference type="EMBL" id="GIL84924.1"/>
    </source>
</evidence>
<gene>
    <name evidence="2" type="ORF">Vretifemale_13469</name>
</gene>
<protein>
    <submittedName>
        <fullName evidence="2">Uncharacterized protein</fullName>
    </submittedName>
</protein>
<feature type="non-terminal residue" evidence="2">
    <location>
        <position position="1"/>
    </location>
</feature>
<dbReference type="AlphaFoldDB" id="A0A8J4CKG0"/>
<name>A0A8J4CKG0_9CHLO</name>
<organism evidence="2 3">
    <name type="scientific">Volvox reticuliferus</name>
    <dbReference type="NCBI Taxonomy" id="1737510"/>
    <lineage>
        <taxon>Eukaryota</taxon>
        <taxon>Viridiplantae</taxon>
        <taxon>Chlorophyta</taxon>
        <taxon>core chlorophytes</taxon>
        <taxon>Chlorophyceae</taxon>
        <taxon>CS clade</taxon>
        <taxon>Chlamydomonadales</taxon>
        <taxon>Volvocaceae</taxon>
        <taxon>Volvox</taxon>
    </lineage>
</organism>
<dbReference type="EMBL" id="BNCP01000031">
    <property type="protein sequence ID" value="GIL84924.1"/>
    <property type="molecule type" value="Genomic_DNA"/>
</dbReference>
<evidence type="ECO:0000313" key="3">
    <source>
        <dbReference type="Proteomes" id="UP000747110"/>
    </source>
</evidence>
<reference evidence="2" key="1">
    <citation type="journal article" date="2021" name="Proc. Natl. Acad. Sci. U.S.A.">
        <title>Three genomes in the algal genus Volvox reveal the fate of a haploid sex-determining region after a transition to homothallism.</title>
        <authorList>
            <person name="Yamamoto K."/>
            <person name="Hamaji T."/>
            <person name="Kawai-Toyooka H."/>
            <person name="Matsuzaki R."/>
            <person name="Takahashi F."/>
            <person name="Nishimura Y."/>
            <person name="Kawachi M."/>
            <person name="Noguchi H."/>
            <person name="Minakuchi Y."/>
            <person name="Umen J.G."/>
            <person name="Toyoda A."/>
            <person name="Nozaki H."/>
        </authorList>
    </citation>
    <scope>NUCLEOTIDE SEQUENCE</scope>
    <source>
        <strain evidence="2">NIES-3786</strain>
    </source>
</reference>
<proteinExistence type="predicted"/>